<accession>A0ABN8LJF0</accession>
<sequence length="123" mass="13910">MHNNSHSNLLCGIIYRHPNGDLERFIEYVSSTADRINRENKTCIIMGDFNIDLLKFKSHSATDESEIPSVSNSPMEYLNNPVCNSLYIFPVTCSEIETEISRLKTGKSVGPFSIPIDILKMLK</sequence>
<gene>
    <name evidence="1" type="ORF">PEVE_00036706</name>
</gene>
<feature type="non-terminal residue" evidence="1">
    <location>
        <position position="123"/>
    </location>
</feature>
<comment type="caution">
    <text evidence="1">The sequence shown here is derived from an EMBL/GenBank/DDBJ whole genome shotgun (WGS) entry which is preliminary data.</text>
</comment>
<name>A0ABN8LJF0_9CNID</name>
<dbReference type="Gene3D" id="3.60.10.10">
    <property type="entry name" value="Endonuclease/exonuclease/phosphatase"/>
    <property type="match status" value="1"/>
</dbReference>
<dbReference type="InterPro" id="IPR036691">
    <property type="entry name" value="Endo/exonu/phosph_ase_sf"/>
</dbReference>
<evidence type="ECO:0000313" key="1">
    <source>
        <dbReference type="EMBL" id="CAH3017263.1"/>
    </source>
</evidence>
<evidence type="ECO:0008006" key="3">
    <source>
        <dbReference type="Google" id="ProtNLM"/>
    </source>
</evidence>
<proteinExistence type="predicted"/>
<keyword evidence="2" id="KW-1185">Reference proteome</keyword>
<reference evidence="1 2" key="1">
    <citation type="submission" date="2022-05" db="EMBL/GenBank/DDBJ databases">
        <authorList>
            <consortium name="Genoscope - CEA"/>
            <person name="William W."/>
        </authorList>
    </citation>
    <scope>NUCLEOTIDE SEQUENCE [LARGE SCALE GENOMIC DNA]</scope>
</reference>
<dbReference type="EMBL" id="CALNXI010000059">
    <property type="protein sequence ID" value="CAH3017263.1"/>
    <property type="molecule type" value="Genomic_DNA"/>
</dbReference>
<protein>
    <recommendedName>
        <fullName evidence="3">Endonuclease/exonuclease/phosphatase domain-containing protein</fullName>
    </recommendedName>
</protein>
<dbReference type="Proteomes" id="UP001159427">
    <property type="component" value="Unassembled WGS sequence"/>
</dbReference>
<evidence type="ECO:0000313" key="2">
    <source>
        <dbReference type="Proteomes" id="UP001159427"/>
    </source>
</evidence>
<organism evidence="1 2">
    <name type="scientific">Porites evermanni</name>
    <dbReference type="NCBI Taxonomy" id="104178"/>
    <lineage>
        <taxon>Eukaryota</taxon>
        <taxon>Metazoa</taxon>
        <taxon>Cnidaria</taxon>
        <taxon>Anthozoa</taxon>
        <taxon>Hexacorallia</taxon>
        <taxon>Scleractinia</taxon>
        <taxon>Fungiina</taxon>
        <taxon>Poritidae</taxon>
        <taxon>Porites</taxon>
    </lineage>
</organism>